<dbReference type="HOGENOM" id="CLU_1555773_0_0_1"/>
<gene>
    <name evidence="2" type="ORF">TSTA_036370</name>
</gene>
<feature type="region of interest" description="Disordered" evidence="1">
    <location>
        <begin position="69"/>
        <end position="169"/>
    </location>
</feature>
<dbReference type="VEuPathDB" id="FungiDB:TSTA_036370"/>
<dbReference type="OrthoDB" id="5403747at2759"/>
<protein>
    <submittedName>
        <fullName evidence="2">Histone h1.3., putative</fullName>
    </submittedName>
</protein>
<keyword evidence="3" id="KW-1185">Reference proteome</keyword>
<name>B8M898_TALSN</name>
<feature type="compositionally biased region" description="Low complexity" evidence="1">
    <location>
        <begin position="69"/>
        <end position="94"/>
    </location>
</feature>
<dbReference type="EMBL" id="EQ962654">
    <property type="protein sequence ID" value="EED20411.1"/>
    <property type="molecule type" value="Genomic_DNA"/>
</dbReference>
<evidence type="ECO:0000256" key="1">
    <source>
        <dbReference type="SAM" id="MobiDB-lite"/>
    </source>
</evidence>
<sequence>MSANDKNEVTINLSQSELKLIALGTRFSENGKVDYEKLAKYGGYTKGSAQVLYRKALRKLTDVYPIDADAMAGNGDAGSDPVTPTSKAKTPKTPNSRTSGKKRKDAAAAEDQDTTAAPQTPLGPTIDDAAGDALDAEMATSTKKPRKTSSKQATTNTFTPVNDPVNDDRFMKAEDAFDAFIKAED</sequence>
<dbReference type="InParanoid" id="B8M898"/>
<accession>B8M898</accession>
<proteinExistence type="predicted"/>
<evidence type="ECO:0000313" key="3">
    <source>
        <dbReference type="Proteomes" id="UP000001745"/>
    </source>
</evidence>
<dbReference type="STRING" id="441959.B8M898"/>
<dbReference type="RefSeq" id="XP_002480845.1">
    <property type="nucleotide sequence ID" value="XM_002480800.1"/>
</dbReference>
<evidence type="ECO:0000313" key="2">
    <source>
        <dbReference type="EMBL" id="EED20411.1"/>
    </source>
</evidence>
<dbReference type="AlphaFoldDB" id="B8M898"/>
<organism evidence="2 3">
    <name type="scientific">Talaromyces stipitatus (strain ATCC 10500 / CBS 375.48 / QM 6759 / NRRL 1006)</name>
    <name type="common">Penicillium stipitatum</name>
    <dbReference type="NCBI Taxonomy" id="441959"/>
    <lineage>
        <taxon>Eukaryota</taxon>
        <taxon>Fungi</taxon>
        <taxon>Dikarya</taxon>
        <taxon>Ascomycota</taxon>
        <taxon>Pezizomycotina</taxon>
        <taxon>Eurotiomycetes</taxon>
        <taxon>Eurotiomycetidae</taxon>
        <taxon>Eurotiales</taxon>
        <taxon>Trichocomaceae</taxon>
        <taxon>Talaromyces</taxon>
        <taxon>Talaromyces sect. Talaromyces</taxon>
    </lineage>
</organism>
<dbReference type="GeneID" id="8101908"/>
<dbReference type="Proteomes" id="UP000001745">
    <property type="component" value="Unassembled WGS sequence"/>
</dbReference>
<reference evidence="3" key="1">
    <citation type="journal article" date="2015" name="Genome Announc.">
        <title>Genome sequence of the AIDS-associated pathogen Penicillium marneffei (ATCC18224) and its near taxonomic relative Talaromyces stipitatus (ATCC10500).</title>
        <authorList>
            <person name="Nierman W.C."/>
            <person name="Fedorova-Abrams N.D."/>
            <person name="Andrianopoulos A."/>
        </authorList>
    </citation>
    <scope>NUCLEOTIDE SEQUENCE [LARGE SCALE GENOMIC DNA]</scope>
    <source>
        <strain evidence="3">ATCC 10500 / CBS 375.48 / QM 6759 / NRRL 1006</strain>
    </source>
</reference>
<dbReference type="eggNOG" id="ENOG502SW29">
    <property type="taxonomic scope" value="Eukaryota"/>
</dbReference>